<keyword evidence="3" id="KW-1185">Reference proteome</keyword>
<organism evidence="2 3">
    <name type="scientific">Capsaspora owczarzaki (strain ATCC 30864)</name>
    <dbReference type="NCBI Taxonomy" id="595528"/>
    <lineage>
        <taxon>Eukaryota</taxon>
        <taxon>Filasterea</taxon>
        <taxon>Capsaspora</taxon>
    </lineage>
</organism>
<feature type="compositionally biased region" description="Basic and acidic residues" evidence="1">
    <location>
        <begin position="207"/>
        <end position="216"/>
    </location>
</feature>
<reference evidence="3" key="1">
    <citation type="submission" date="2011-02" db="EMBL/GenBank/DDBJ databases">
        <title>The Genome Sequence of Capsaspora owczarzaki ATCC 30864.</title>
        <authorList>
            <person name="Russ C."/>
            <person name="Cuomo C."/>
            <person name="Burger G."/>
            <person name="Gray M.W."/>
            <person name="Holland P.W.H."/>
            <person name="King N."/>
            <person name="Lang F.B.F."/>
            <person name="Roger A.J."/>
            <person name="Ruiz-Trillo I."/>
            <person name="Young S.K."/>
            <person name="Zeng Q."/>
            <person name="Gargeya S."/>
            <person name="Alvarado L."/>
            <person name="Berlin A."/>
            <person name="Chapman S.B."/>
            <person name="Chen Z."/>
            <person name="Freedman E."/>
            <person name="Gellesch M."/>
            <person name="Goldberg J."/>
            <person name="Griggs A."/>
            <person name="Gujja S."/>
            <person name="Heilman E."/>
            <person name="Heiman D."/>
            <person name="Howarth C."/>
            <person name="Mehta T."/>
            <person name="Neiman D."/>
            <person name="Pearson M."/>
            <person name="Roberts A."/>
            <person name="Saif S."/>
            <person name="Shea T."/>
            <person name="Shenoy N."/>
            <person name="Sisk P."/>
            <person name="Stolte C."/>
            <person name="Sykes S."/>
            <person name="White J."/>
            <person name="Yandava C."/>
            <person name="Haas B."/>
            <person name="Nusbaum C."/>
            <person name="Birren B."/>
        </authorList>
    </citation>
    <scope>NUCLEOTIDE SEQUENCE</scope>
    <source>
        <strain evidence="3">ATCC 30864</strain>
    </source>
</reference>
<feature type="region of interest" description="Disordered" evidence="1">
    <location>
        <begin position="18"/>
        <end position="110"/>
    </location>
</feature>
<feature type="compositionally biased region" description="Acidic residues" evidence="1">
    <location>
        <begin position="196"/>
        <end position="206"/>
    </location>
</feature>
<feature type="compositionally biased region" description="Low complexity" evidence="1">
    <location>
        <begin position="37"/>
        <end position="50"/>
    </location>
</feature>
<protein>
    <submittedName>
        <fullName evidence="2">Uncharacterized protein</fullName>
    </submittedName>
</protein>
<name>A0A0D2WIR2_CAPO3</name>
<sequence>MSGLVAAVRSAIVDNLFGTTAEPDNGTARSDGNDLPQDSQQFGGSSGRSSAYGLRSLPAVAYDHMEAPHHRGHHHAQHPHPHQSPANEAAPDEDQNPASTAGIQQHQHSSLTAIRDNHDADADADAATGWTQTSSEAVVDDDDDGYGDDGISHQEEDDLVLNSANQSKPSHIENDRDDKFKRAGNADETTVNASNDNEDEDDDDEASSDRSMHDDGAGVSASTQQLSEKRVPRKQRNSHSLPTRRTADRTTLLQQEPSPVPSVNASANNRHAADSASLARGGKFETVQYQQQQLQHVSVETLRGSMVDIRQMAGYKSRGKKRPAFFTPPAARQTHFDSSTVQVVHSDNVRISQRSRALASLHHRAPPRSLPASPLALQSADSDPLFRRHVRALRAIERQIRSEYTYSNVSAPNDQPLIDSLVDSVWGLWDKFLAA</sequence>
<evidence type="ECO:0000313" key="3">
    <source>
        <dbReference type="Proteomes" id="UP000008743"/>
    </source>
</evidence>
<feature type="compositionally biased region" description="Basic and acidic residues" evidence="1">
    <location>
        <begin position="170"/>
        <end position="185"/>
    </location>
</feature>
<evidence type="ECO:0000313" key="2">
    <source>
        <dbReference type="EMBL" id="KJE89003.1"/>
    </source>
</evidence>
<gene>
    <name evidence="2" type="ORF">CAOG_000565</name>
</gene>
<proteinExistence type="predicted"/>
<evidence type="ECO:0000256" key="1">
    <source>
        <dbReference type="SAM" id="MobiDB-lite"/>
    </source>
</evidence>
<dbReference type="RefSeq" id="XP_004365436.1">
    <property type="nucleotide sequence ID" value="XM_004365379.2"/>
</dbReference>
<accession>A0A0D2WIR2</accession>
<dbReference type="EMBL" id="KE346360">
    <property type="protein sequence ID" value="KJE89003.1"/>
    <property type="molecule type" value="Genomic_DNA"/>
</dbReference>
<dbReference type="Proteomes" id="UP000008743">
    <property type="component" value="Unassembled WGS sequence"/>
</dbReference>
<feature type="region of interest" description="Disordered" evidence="1">
    <location>
        <begin position="124"/>
        <end position="277"/>
    </location>
</feature>
<feature type="compositionally biased region" description="Basic residues" evidence="1">
    <location>
        <begin position="70"/>
        <end position="81"/>
    </location>
</feature>
<feature type="compositionally biased region" description="Polar residues" evidence="1">
    <location>
        <begin position="238"/>
        <end position="269"/>
    </location>
</feature>
<feature type="compositionally biased region" description="Polar residues" evidence="1">
    <location>
        <begin position="96"/>
        <end position="110"/>
    </location>
</feature>
<dbReference type="InParanoid" id="A0A0D2WIR2"/>
<dbReference type="AlphaFoldDB" id="A0A0D2WIR2"/>
<feature type="compositionally biased region" description="Acidic residues" evidence="1">
    <location>
        <begin position="138"/>
        <end position="147"/>
    </location>
</feature>